<accession>A0A3M6VTX0</accession>
<feature type="compositionally biased region" description="Basic residues" evidence="1">
    <location>
        <begin position="22"/>
        <end position="31"/>
    </location>
</feature>
<dbReference type="Proteomes" id="UP000282087">
    <property type="component" value="Unassembled WGS sequence"/>
</dbReference>
<feature type="compositionally biased region" description="Basic residues" evidence="1">
    <location>
        <begin position="44"/>
        <end position="59"/>
    </location>
</feature>
<evidence type="ECO:0000256" key="1">
    <source>
        <dbReference type="SAM" id="MobiDB-lite"/>
    </source>
</evidence>
<evidence type="ECO:0000313" key="2">
    <source>
        <dbReference type="EMBL" id="RMX70229.1"/>
    </source>
</evidence>
<dbReference type="EMBL" id="QKXF01000087">
    <property type="protein sequence ID" value="RQM17882.1"/>
    <property type="molecule type" value="Genomic_DNA"/>
</dbReference>
<evidence type="ECO:0000313" key="4">
    <source>
        <dbReference type="Proteomes" id="UP000282087"/>
    </source>
</evidence>
<dbReference type="VEuPathDB" id="FungiDB:DD237_002221"/>
<dbReference type="AlphaFoldDB" id="A0A3M6VTX0"/>
<keyword evidence="4" id="KW-1185">Reference proteome</keyword>
<organism evidence="2 4">
    <name type="scientific">Peronospora effusa</name>
    <dbReference type="NCBI Taxonomy" id="542832"/>
    <lineage>
        <taxon>Eukaryota</taxon>
        <taxon>Sar</taxon>
        <taxon>Stramenopiles</taxon>
        <taxon>Oomycota</taxon>
        <taxon>Peronosporomycetes</taxon>
        <taxon>Peronosporales</taxon>
        <taxon>Peronosporaceae</taxon>
        <taxon>Peronospora</taxon>
    </lineage>
</organism>
<dbReference type="EMBL" id="QLLG01000004">
    <property type="protein sequence ID" value="RMX70229.1"/>
    <property type="molecule type" value="Genomic_DNA"/>
</dbReference>
<reference evidence="4 5" key="1">
    <citation type="submission" date="2018-06" db="EMBL/GenBank/DDBJ databases">
        <title>Comparative genomics of downy mildews reveals potential adaptations to biotrophy.</title>
        <authorList>
            <person name="Fletcher K."/>
            <person name="Klosterman S.J."/>
            <person name="Derevnina L."/>
            <person name="Martin F."/>
            <person name="Koike S."/>
            <person name="Reyes Chin-Wo S."/>
            <person name="Mou B."/>
            <person name="Michelmore R."/>
        </authorList>
    </citation>
    <scope>NUCLEOTIDE SEQUENCE [LARGE SCALE GENOMIC DNA]</scope>
    <source>
        <strain evidence="3 5">R13</strain>
        <strain evidence="2 4">R14</strain>
    </source>
</reference>
<protein>
    <submittedName>
        <fullName evidence="2">Uncharacterized protein</fullName>
    </submittedName>
</protein>
<evidence type="ECO:0000313" key="3">
    <source>
        <dbReference type="EMBL" id="RQM17882.1"/>
    </source>
</evidence>
<dbReference type="Proteomes" id="UP000286097">
    <property type="component" value="Unassembled WGS sequence"/>
</dbReference>
<feature type="compositionally biased region" description="Polar residues" evidence="1">
    <location>
        <begin position="32"/>
        <end position="42"/>
    </location>
</feature>
<evidence type="ECO:0000313" key="5">
    <source>
        <dbReference type="Proteomes" id="UP000286097"/>
    </source>
</evidence>
<name>A0A3M6VTX0_9STRA</name>
<proteinExistence type="predicted"/>
<gene>
    <name evidence="3" type="ORF">DD237_002221</name>
    <name evidence="2" type="ORF">DD238_001042</name>
</gene>
<sequence>MAARVTKLFLQNCAFASDRSSKHPSNKHLSTKSKTLESSFTLSKHARRKLRQKSKKVCSKSKVKVLEEARRELQQADRTAQNLRKLKSKVPTKSQRLMAKVLAQRTAAFR</sequence>
<feature type="region of interest" description="Disordered" evidence="1">
    <location>
        <begin position="18"/>
        <end position="59"/>
    </location>
</feature>
<comment type="caution">
    <text evidence="2">The sequence shown here is derived from an EMBL/GenBank/DDBJ whole genome shotgun (WGS) entry which is preliminary data.</text>
</comment>